<gene>
    <name evidence="6" type="ORF">UFOPK2754_01408</name>
    <name evidence="7" type="ORF">UFOPK3139_02099</name>
    <name evidence="8" type="ORF">UFOPK3543_02380</name>
    <name evidence="9" type="ORF">UFOPK3967_01780</name>
</gene>
<sequence length="180" mass="19743">MREQGGARGIGPHNEVSDALTCSIASTLKVIGDKWTLLILRDAFRGVRRFDDFACDLGIARNLLTDRLAKLVEHGILARVPYQERPLRHEYRLTATGLDLSPALVAFMHWGDKHLANDEPPVVLVHDACGEPLDQVFVCWRCDETITPRQIKSRPGSGAAPASPPSTSVAPARAGRHVHV</sequence>
<organism evidence="6">
    <name type="scientific">freshwater metagenome</name>
    <dbReference type="NCBI Taxonomy" id="449393"/>
    <lineage>
        <taxon>unclassified sequences</taxon>
        <taxon>metagenomes</taxon>
        <taxon>ecological metagenomes</taxon>
    </lineage>
</organism>
<keyword evidence="1" id="KW-0805">Transcription regulation</keyword>
<dbReference type="Pfam" id="PF01638">
    <property type="entry name" value="HxlR"/>
    <property type="match status" value="1"/>
</dbReference>
<reference evidence="6" key="1">
    <citation type="submission" date="2020-05" db="EMBL/GenBank/DDBJ databases">
        <authorList>
            <person name="Chiriac C."/>
            <person name="Salcher M."/>
            <person name="Ghai R."/>
            <person name="Kavagutti S V."/>
        </authorList>
    </citation>
    <scope>NUCLEOTIDE SEQUENCE</scope>
</reference>
<dbReference type="EMBL" id="CAFBMH010000115">
    <property type="protein sequence ID" value="CAB4926200.1"/>
    <property type="molecule type" value="Genomic_DNA"/>
</dbReference>
<accession>A0A6J6TC29</accession>
<evidence type="ECO:0000256" key="3">
    <source>
        <dbReference type="ARBA" id="ARBA00023163"/>
    </source>
</evidence>
<dbReference type="InterPro" id="IPR036390">
    <property type="entry name" value="WH_DNA-bd_sf"/>
</dbReference>
<evidence type="ECO:0000256" key="1">
    <source>
        <dbReference type="ARBA" id="ARBA00023015"/>
    </source>
</evidence>
<dbReference type="PANTHER" id="PTHR33204">
    <property type="entry name" value="TRANSCRIPTIONAL REGULATOR, MARR FAMILY"/>
    <property type="match status" value="1"/>
</dbReference>
<feature type="domain" description="HTH hxlR-type" evidence="5">
    <location>
        <begin position="22"/>
        <end position="119"/>
    </location>
</feature>
<evidence type="ECO:0000313" key="9">
    <source>
        <dbReference type="EMBL" id="CAB5003410.1"/>
    </source>
</evidence>
<feature type="region of interest" description="Disordered" evidence="4">
    <location>
        <begin position="150"/>
        <end position="180"/>
    </location>
</feature>
<dbReference type="AlphaFoldDB" id="A0A6J6TC29"/>
<evidence type="ECO:0000256" key="4">
    <source>
        <dbReference type="SAM" id="MobiDB-lite"/>
    </source>
</evidence>
<dbReference type="InterPro" id="IPR036388">
    <property type="entry name" value="WH-like_DNA-bd_sf"/>
</dbReference>
<dbReference type="Gene3D" id="1.10.10.10">
    <property type="entry name" value="Winged helix-like DNA-binding domain superfamily/Winged helix DNA-binding domain"/>
    <property type="match status" value="1"/>
</dbReference>
<dbReference type="SUPFAM" id="SSF46785">
    <property type="entry name" value="Winged helix' DNA-binding domain"/>
    <property type="match status" value="1"/>
</dbReference>
<dbReference type="EMBL" id="CAEZYR010000045">
    <property type="protein sequence ID" value="CAB4744344.1"/>
    <property type="molecule type" value="Genomic_DNA"/>
</dbReference>
<dbReference type="InterPro" id="IPR002577">
    <property type="entry name" value="HTH_HxlR"/>
</dbReference>
<dbReference type="PANTHER" id="PTHR33204:SF36">
    <property type="entry name" value="TRANSCRIPTIONAL REGULATORY PROTEIN"/>
    <property type="match status" value="1"/>
</dbReference>
<evidence type="ECO:0000259" key="5">
    <source>
        <dbReference type="PROSITE" id="PS51118"/>
    </source>
</evidence>
<protein>
    <submittedName>
        <fullName evidence="6">Unannotated protein</fullName>
    </submittedName>
</protein>
<evidence type="ECO:0000313" key="7">
    <source>
        <dbReference type="EMBL" id="CAB4834470.1"/>
    </source>
</evidence>
<dbReference type="EMBL" id="CAFBOS010000112">
    <property type="protein sequence ID" value="CAB5003410.1"/>
    <property type="molecule type" value="Genomic_DNA"/>
</dbReference>
<keyword evidence="3" id="KW-0804">Transcription</keyword>
<proteinExistence type="predicted"/>
<evidence type="ECO:0000313" key="6">
    <source>
        <dbReference type="EMBL" id="CAB4744344.1"/>
    </source>
</evidence>
<evidence type="ECO:0000313" key="8">
    <source>
        <dbReference type="EMBL" id="CAB4926200.1"/>
    </source>
</evidence>
<dbReference type="PROSITE" id="PS51118">
    <property type="entry name" value="HTH_HXLR"/>
    <property type="match status" value="1"/>
</dbReference>
<dbReference type="GO" id="GO:0003677">
    <property type="term" value="F:DNA binding"/>
    <property type="evidence" value="ECO:0007669"/>
    <property type="project" value="UniProtKB-KW"/>
</dbReference>
<dbReference type="EMBL" id="CAFABA010000096">
    <property type="protein sequence ID" value="CAB4834470.1"/>
    <property type="molecule type" value="Genomic_DNA"/>
</dbReference>
<evidence type="ECO:0000256" key="2">
    <source>
        <dbReference type="ARBA" id="ARBA00023125"/>
    </source>
</evidence>
<keyword evidence="2" id="KW-0238">DNA-binding</keyword>
<name>A0A6J6TC29_9ZZZZ</name>
<feature type="compositionally biased region" description="Low complexity" evidence="4">
    <location>
        <begin position="153"/>
        <end position="173"/>
    </location>
</feature>